<dbReference type="SUPFAM" id="SSF46785">
    <property type="entry name" value="Winged helix' DNA-binding domain"/>
    <property type="match status" value="1"/>
</dbReference>
<dbReference type="CDD" id="cd05466">
    <property type="entry name" value="PBP2_LTTR_substrate"/>
    <property type="match status" value="1"/>
</dbReference>
<dbReference type="PANTHER" id="PTHR30126:SF99">
    <property type="entry name" value="TRANSCRIPTIONAL REGULATOR LYSR FAMILY"/>
    <property type="match status" value="1"/>
</dbReference>
<dbReference type="Gene3D" id="3.40.190.290">
    <property type="match status" value="1"/>
</dbReference>
<dbReference type="PRINTS" id="PR00039">
    <property type="entry name" value="HTHLYSR"/>
</dbReference>
<dbReference type="AlphaFoldDB" id="A0A4R2F3N3"/>
<evidence type="ECO:0000256" key="2">
    <source>
        <dbReference type="ARBA" id="ARBA00023015"/>
    </source>
</evidence>
<dbReference type="InterPro" id="IPR005119">
    <property type="entry name" value="LysR_subst-bd"/>
</dbReference>
<dbReference type="PANTHER" id="PTHR30126">
    <property type="entry name" value="HTH-TYPE TRANSCRIPTIONAL REGULATOR"/>
    <property type="match status" value="1"/>
</dbReference>
<dbReference type="InterPro" id="IPR000847">
    <property type="entry name" value="LysR_HTH_N"/>
</dbReference>
<protein>
    <submittedName>
        <fullName evidence="6">DNA-binding transcriptional LysR family regulator</fullName>
    </submittedName>
</protein>
<dbReference type="GO" id="GO:0000976">
    <property type="term" value="F:transcription cis-regulatory region binding"/>
    <property type="evidence" value="ECO:0007669"/>
    <property type="project" value="TreeGrafter"/>
</dbReference>
<evidence type="ECO:0000313" key="7">
    <source>
        <dbReference type="Proteomes" id="UP000294832"/>
    </source>
</evidence>
<evidence type="ECO:0000256" key="1">
    <source>
        <dbReference type="ARBA" id="ARBA00009437"/>
    </source>
</evidence>
<keyword evidence="4" id="KW-0804">Transcription</keyword>
<keyword evidence="7" id="KW-1185">Reference proteome</keyword>
<dbReference type="Pfam" id="PF03466">
    <property type="entry name" value="LysR_substrate"/>
    <property type="match status" value="1"/>
</dbReference>
<evidence type="ECO:0000256" key="3">
    <source>
        <dbReference type="ARBA" id="ARBA00023125"/>
    </source>
</evidence>
<evidence type="ECO:0000256" key="4">
    <source>
        <dbReference type="ARBA" id="ARBA00023163"/>
    </source>
</evidence>
<dbReference type="PROSITE" id="PS50931">
    <property type="entry name" value="HTH_LYSR"/>
    <property type="match status" value="1"/>
</dbReference>
<dbReference type="EMBL" id="SLWF01000032">
    <property type="protein sequence ID" value="TCN79607.1"/>
    <property type="molecule type" value="Genomic_DNA"/>
</dbReference>
<reference evidence="6 7" key="1">
    <citation type="submission" date="2019-03" db="EMBL/GenBank/DDBJ databases">
        <title>Freshwater and sediment microbial communities from various areas in North America, analyzing microbe dynamics in response to fracking.</title>
        <authorList>
            <person name="Lamendella R."/>
        </authorList>
    </citation>
    <scope>NUCLEOTIDE SEQUENCE [LARGE SCALE GENOMIC DNA]</scope>
    <source>
        <strain evidence="6 7">74A</strain>
    </source>
</reference>
<name>A0A4R2F3N3_9GAMM</name>
<gene>
    <name evidence="6" type="ORF">EDC91_13225</name>
</gene>
<dbReference type="SUPFAM" id="SSF53850">
    <property type="entry name" value="Periplasmic binding protein-like II"/>
    <property type="match status" value="1"/>
</dbReference>
<comment type="caution">
    <text evidence="6">The sequence shown here is derived from an EMBL/GenBank/DDBJ whole genome shotgun (WGS) entry which is preliminary data.</text>
</comment>
<proteinExistence type="inferred from homology"/>
<sequence length="296" mass="33205">MINPVWLRTFVALSEMKNFTRTAERLGITQAAVSQQMRQLERQFGKLLIRRGREMQLTPAGVALLQYQQEMETAENRLQMRLTEAEATCGDIGIVSTGSIGLRLYPLLLDLQQQHVGLIIRHRFAPDTEVLEAVLSNHYELGLTSSKPDDPRLHASCFTKEPLELVVPANKTIDSWQDLIQLGFIDHPDGRSMATRLLSRCFPGNPGISSLPVTGFSNQVSLLLEPIARGLGFTVLPHFARISFANQQAIKVMETSVSVVDTLWLIHRQEWPLSSRAENVVSYLRQALHCTVDVPI</sequence>
<dbReference type="InterPro" id="IPR036388">
    <property type="entry name" value="WH-like_DNA-bd_sf"/>
</dbReference>
<organism evidence="6 7">
    <name type="scientific">Shewanella fodinae</name>
    <dbReference type="NCBI Taxonomy" id="552357"/>
    <lineage>
        <taxon>Bacteria</taxon>
        <taxon>Pseudomonadati</taxon>
        <taxon>Pseudomonadota</taxon>
        <taxon>Gammaproteobacteria</taxon>
        <taxon>Alteromonadales</taxon>
        <taxon>Shewanellaceae</taxon>
        <taxon>Shewanella</taxon>
    </lineage>
</organism>
<keyword evidence="3 6" id="KW-0238">DNA-binding</keyword>
<dbReference type="InterPro" id="IPR036390">
    <property type="entry name" value="WH_DNA-bd_sf"/>
</dbReference>
<dbReference type="OrthoDB" id="5289754at2"/>
<dbReference type="Gene3D" id="1.10.10.10">
    <property type="entry name" value="Winged helix-like DNA-binding domain superfamily/Winged helix DNA-binding domain"/>
    <property type="match status" value="1"/>
</dbReference>
<dbReference type="Proteomes" id="UP000294832">
    <property type="component" value="Unassembled WGS sequence"/>
</dbReference>
<evidence type="ECO:0000259" key="5">
    <source>
        <dbReference type="PROSITE" id="PS50931"/>
    </source>
</evidence>
<feature type="domain" description="HTH lysR-type" evidence="5">
    <location>
        <begin position="2"/>
        <end position="58"/>
    </location>
</feature>
<evidence type="ECO:0000313" key="6">
    <source>
        <dbReference type="EMBL" id="TCN79607.1"/>
    </source>
</evidence>
<comment type="similarity">
    <text evidence="1">Belongs to the LysR transcriptional regulatory family.</text>
</comment>
<dbReference type="Pfam" id="PF00126">
    <property type="entry name" value="HTH_1"/>
    <property type="match status" value="1"/>
</dbReference>
<dbReference type="GO" id="GO:0003700">
    <property type="term" value="F:DNA-binding transcription factor activity"/>
    <property type="evidence" value="ECO:0007669"/>
    <property type="project" value="InterPro"/>
</dbReference>
<accession>A0A4R2F3N3</accession>
<dbReference type="RefSeq" id="WP_133040166.1">
    <property type="nucleotide sequence ID" value="NZ_SLWF01000032.1"/>
</dbReference>
<keyword evidence="2" id="KW-0805">Transcription regulation</keyword>